<evidence type="ECO:0000256" key="1">
    <source>
        <dbReference type="SAM" id="MobiDB-lite"/>
    </source>
</evidence>
<accession>A0ABQ2VHB7</accession>
<dbReference type="RefSeq" id="WP_189305492.1">
    <property type="nucleotide sequence ID" value="NZ_BMRP01000029.1"/>
</dbReference>
<keyword evidence="3" id="KW-1185">Reference proteome</keyword>
<comment type="caution">
    <text evidence="2">The sequence shown here is derived from an EMBL/GenBank/DDBJ whole genome shotgun (WGS) entry which is preliminary data.</text>
</comment>
<organism evidence="2 3">
    <name type="scientific">Streptomyces albospinus</name>
    <dbReference type="NCBI Taxonomy" id="285515"/>
    <lineage>
        <taxon>Bacteria</taxon>
        <taxon>Bacillati</taxon>
        <taxon>Actinomycetota</taxon>
        <taxon>Actinomycetes</taxon>
        <taxon>Kitasatosporales</taxon>
        <taxon>Streptomycetaceae</taxon>
        <taxon>Streptomyces</taxon>
    </lineage>
</organism>
<dbReference type="Proteomes" id="UP000654471">
    <property type="component" value="Unassembled WGS sequence"/>
</dbReference>
<evidence type="ECO:0000313" key="3">
    <source>
        <dbReference type="Proteomes" id="UP000654471"/>
    </source>
</evidence>
<sequence length="75" mass="8141">MPRDAGARVHAELSHLTSPGADRAAGKKPRRLATSGQLDRDTRQAPARTLAQTTGDQPAFFAYDLAPCRGARKRR</sequence>
<protein>
    <submittedName>
        <fullName evidence="2">Uncharacterized protein</fullName>
    </submittedName>
</protein>
<feature type="region of interest" description="Disordered" evidence="1">
    <location>
        <begin position="1"/>
        <end position="56"/>
    </location>
</feature>
<proteinExistence type="predicted"/>
<evidence type="ECO:0000313" key="2">
    <source>
        <dbReference type="EMBL" id="GGU87060.1"/>
    </source>
</evidence>
<reference evidence="3" key="1">
    <citation type="journal article" date="2019" name="Int. J. Syst. Evol. Microbiol.">
        <title>The Global Catalogue of Microorganisms (GCM) 10K type strain sequencing project: providing services to taxonomists for standard genome sequencing and annotation.</title>
        <authorList>
            <consortium name="The Broad Institute Genomics Platform"/>
            <consortium name="The Broad Institute Genome Sequencing Center for Infectious Disease"/>
            <person name="Wu L."/>
            <person name="Ma J."/>
        </authorList>
    </citation>
    <scope>NUCLEOTIDE SEQUENCE [LARGE SCALE GENOMIC DNA]</scope>
    <source>
        <strain evidence="3">JCM 3399</strain>
    </source>
</reference>
<gene>
    <name evidence="2" type="ORF">GCM10010211_61510</name>
</gene>
<feature type="compositionally biased region" description="Basic and acidic residues" evidence="1">
    <location>
        <begin position="1"/>
        <end position="13"/>
    </location>
</feature>
<name>A0ABQ2VHB7_9ACTN</name>
<dbReference type="EMBL" id="BMRP01000029">
    <property type="protein sequence ID" value="GGU87060.1"/>
    <property type="molecule type" value="Genomic_DNA"/>
</dbReference>